<comment type="caution">
    <text evidence="1">The sequence shown here is derived from an EMBL/GenBank/DDBJ whole genome shotgun (WGS) entry which is preliminary data.</text>
</comment>
<evidence type="ECO:0000313" key="2">
    <source>
        <dbReference type="Proteomes" id="UP000821845"/>
    </source>
</evidence>
<accession>A0ACB7TN58</accession>
<sequence length="398" mass="45016">MKSWILVELASLLICLYVVHPSQSTLHSDVPNTSPLTYYDHEEITAFLKKTSERFPDFTKLYSIGKSVEGRDLWVLLVTKDPNNEVLLKPNVKYVANIHGDETVGRQMMVYLISHLLTQYHLDPYVHHLVDTTRIHIMPSMNPDGYAAAKEGTCEPFEGRNNAGGVDLNRNFPNRYNTQTEPEQPETTSVRRWSRAIPFVLAANLHGGALVASYPYDHAKFMPGYEIERQASLAPDDDVLRHLANVYSFNHPRMHLGEPCSTNGLGFENGTTNGAAWYAFEGSMADYNYIYEGCLDVTLEISCCKYPNSSEIPAMWEENKQPLLAYLGEVHKGDILSVRGLIRDENDHPVANATLRIADRRSTFKTSSKGEYWRILRPGHYTLEVRIPKVAHACVTII</sequence>
<organism evidence="1 2">
    <name type="scientific">Hyalomma asiaticum</name>
    <name type="common">Tick</name>
    <dbReference type="NCBI Taxonomy" id="266040"/>
    <lineage>
        <taxon>Eukaryota</taxon>
        <taxon>Metazoa</taxon>
        <taxon>Ecdysozoa</taxon>
        <taxon>Arthropoda</taxon>
        <taxon>Chelicerata</taxon>
        <taxon>Arachnida</taxon>
        <taxon>Acari</taxon>
        <taxon>Parasitiformes</taxon>
        <taxon>Ixodida</taxon>
        <taxon>Ixodoidea</taxon>
        <taxon>Ixodidae</taxon>
        <taxon>Hyalomminae</taxon>
        <taxon>Hyalomma</taxon>
    </lineage>
</organism>
<name>A0ACB7TN58_HYAAI</name>
<dbReference type="Proteomes" id="UP000821845">
    <property type="component" value="Chromosome 1"/>
</dbReference>
<keyword evidence="2" id="KW-1185">Reference proteome</keyword>
<proteinExistence type="predicted"/>
<dbReference type="EMBL" id="CM023481">
    <property type="protein sequence ID" value="KAH6948601.1"/>
    <property type="molecule type" value="Genomic_DNA"/>
</dbReference>
<reference evidence="1" key="1">
    <citation type="submission" date="2020-05" db="EMBL/GenBank/DDBJ databases">
        <title>Large-scale comparative analyses of tick genomes elucidate their genetic diversity and vector capacities.</title>
        <authorList>
            <person name="Jia N."/>
            <person name="Wang J."/>
            <person name="Shi W."/>
            <person name="Du L."/>
            <person name="Sun Y."/>
            <person name="Zhan W."/>
            <person name="Jiang J."/>
            <person name="Wang Q."/>
            <person name="Zhang B."/>
            <person name="Ji P."/>
            <person name="Sakyi L.B."/>
            <person name="Cui X."/>
            <person name="Yuan T."/>
            <person name="Jiang B."/>
            <person name="Yang W."/>
            <person name="Lam T.T.-Y."/>
            <person name="Chang Q."/>
            <person name="Ding S."/>
            <person name="Wang X."/>
            <person name="Zhu J."/>
            <person name="Ruan X."/>
            <person name="Zhao L."/>
            <person name="Wei J."/>
            <person name="Que T."/>
            <person name="Du C."/>
            <person name="Cheng J."/>
            <person name="Dai P."/>
            <person name="Han X."/>
            <person name="Huang E."/>
            <person name="Gao Y."/>
            <person name="Liu J."/>
            <person name="Shao H."/>
            <person name="Ye R."/>
            <person name="Li L."/>
            <person name="Wei W."/>
            <person name="Wang X."/>
            <person name="Wang C."/>
            <person name="Yang T."/>
            <person name="Huo Q."/>
            <person name="Li W."/>
            <person name="Guo W."/>
            <person name="Chen H."/>
            <person name="Zhou L."/>
            <person name="Ni X."/>
            <person name="Tian J."/>
            <person name="Zhou Y."/>
            <person name="Sheng Y."/>
            <person name="Liu T."/>
            <person name="Pan Y."/>
            <person name="Xia L."/>
            <person name="Li J."/>
            <person name="Zhao F."/>
            <person name="Cao W."/>
        </authorList>
    </citation>
    <scope>NUCLEOTIDE SEQUENCE</scope>
    <source>
        <strain evidence="1">Hyas-2018</strain>
    </source>
</reference>
<gene>
    <name evidence="1" type="ORF">HPB50_025222</name>
</gene>
<protein>
    <submittedName>
        <fullName evidence="1">Uncharacterized protein</fullName>
    </submittedName>
</protein>
<evidence type="ECO:0000313" key="1">
    <source>
        <dbReference type="EMBL" id="KAH6948601.1"/>
    </source>
</evidence>